<feature type="active site" description="Proton donor" evidence="5">
    <location>
        <position position="28"/>
    </location>
</feature>
<reference evidence="6 7" key="1">
    <citation type="submission" date="2018-05" db="EMBL/GenBank/DDBJ databases">
        <title>Rhodoferax soyangensis sp.nov., isolated from an oligotrophic freshwater lake.</title>
        <authorList>
            <person name="Park M."/>
        </authorList>
    </citation>
    <scope>NUCLEOTIDE SEQUENCE [LARGE SCALE GENOMIC DNA]</scope>
    <source>
        <strain evidence="6 7">IMCC26218</strain>
    </source>
</reference>
<dbReference type="EC" id="5.1.3.32" evidence="5"/>
<dbReference type="HAMAP" id="MF_01663">
    <property type="entry name" value="L_rham_rotase"/>
    <property type="match status" value="1"/>
</dbReference>
<comment type="caution">
    <text evidence="6">The sequence shown here is derived from an EMBL/GenBank/DDBJ whole genome shotgun (WGS) entry which is preliminary data.</text>
</comment>
<dbReference type="GO" id="GO:0062192">
    <property type="term" value="F:L-rhamnose mutarotase activity"/>
    <property type="evidence" value="ECO:0007669"/>
    <property type="project" value="UniProtKB-EC"/>
</dbReference>
<dbReference type="PANTHER" id="PTHR34389">
    <property type="entry name" value="L-RHAMNOSE MUTAROTASE"/>
    <property type="match status" value="1"/>
</dbReference>
<comment type="subunit">
    <text evidence="5">Homodimer.</text>
</comment>
<organism evidence="6 7">
    <name type="scientific">Rhodoferax lacus</name>
    <dbReference type="NCBI Taxonomy" id="2184758"/>
    <lineage>
        <taxon>Bacteria</taxon>
        <taxon>Pseudomonadati</taxon>
        <taxon>Pseudomonadota</taxon>
        <taxon>Betaproteobacteria</taxon>
        <taxon>Burkholderiales</taxon>
        <taxon>Comamonadaceae</taxon>
        <taxon>Rhodoferax</taxon>
    </lineage>
</organism>
<evidence type="ECO:0000256" key="4">
    <source>
        <dbReference type="ARBA" id="ARBA00023308"/>
    </source>
</evidence>
<accession>A0A3E1R965</accession>
<feature type="binding site" evidence="5">
    <location>
        <begin position="82"/>
        <end position="83"/>
    </location>
    <ligand>
        <name>substrate</name>
    </ligand>
</feature>
<comment type="subcellular location">
    <subcellularLocation>
        <location evidence="5">Cytoplasm</location>
    </subcellularLocation>
</comment>
<keyword evidence="1 5" id="KW-0963">Cytoplasm</keyword>
<dbReference type="InterPro" id="IPR011008">
    <property type="entry name" value="Dimeric_a/b-barrel"/>
</dbReference>
<comment type="catalytic activity">
    <reaction evidence="5">
        <text>alpha-L-rhamnose = beta-L-rhamnose</text>
        <dbReference type="Rhea" id="RHEA:25584"/>
        <dbReference type="ChEBI" id="CHEBI:27586"/>
        <dbReference type="ChEBI" id="CHEBI:27907"/>
        <dbReference type="EC" id="5.1.3.32"/>
    </reaction>
</comment>
<dbReference type="SUPFAM" id="SSF54909">
    <property type="entry name" value="Dimeric alpha+beta barrel"/>
    <property type="match status" value="1"/>
</dbReference>
<comment type="similarity">
    <text evidence="5">Belongs to the rhamnose mutarotase family.</text>
</comment>
<dbReference type="OrthoDB" id="9799608at2"/>
<proteinExistence type="inferred from homology"/>
<evidence type="ECO:0000256" key="3">
    <source>
        <dbReference type="ARBA" id="ARBA00023277"/>
    </source>
</evidence>
<dbReference type="PANTHER" id="PTHR34389:SF2">
    <property type="entry name" value="L-RHAMNOSE MUTAROTASE"/>
    <property type="match status" value="1"/>
</dbReference>
<comment type="function">
    <text evidence="5">Involved in the anomeric conversion of L-rhamnose.</text>
</comment>
<evidence type="ECO:0000313" key="7">
    <source>
        <dbReference type="Proteomes" id="UP000260665"/>
    </source>
</evidence>
<dbReference type="InterPro" id="IPR008000">
    <property type="entry name" value="Rham/fucose_mutarotase"/>
</dbReference>
<evidence type="ECO:0000256" key="5">
    <source>
        <dbReference type="HAMAP-Rule" id="MF_01663"/>
    </source>
</evidence>
<feature type="binding site" evidence="5">
    <location>
        <position position="47"/>
    </location>
    <ligand>
        <name>substrate</name>
    </ligand>
</feature>
<keyword evidence="4 5" id="KW-0684">Rhamnose metabolism</keyword>
<dbReference type="InterPro" id="IPR013448">
    <property type="entry name" value="L-rhamnose_mutarotase"/>
</dbReference>
<dbReference type="GO" id="GO:0005737">
    <property type="term" value="C:cytoplasm"/>
    <property type="evidence" value="ECO:0007669"/>
    <property type="project" value="UniProtKB-SubCell"/>
</dbReference>
<sequence>MSTASPTEKIAFRMFLHEGQVAEYQRRHDAIWPELKALLTEAGVRDYSIYMDAQHHVLFAVLHRLPGHTMETLPQHPVMQKWWAFMGDIMQSNADGSPVVEALPCMFHMD</sequence>
<dbReference type="Proteomes" id="UP000260665">
    <property type="component" value="Unassembled WGS sequence"/>
</dbReference>
<dbReference type="GO" id="GO:0019301">
    <property type="term" value="P:rhamnose catabolic process"/>
    <property type="evidence" value="ECO:0007669"/>
    <property type="project" value="TreeGrafter"/>
</dbReference>
<dbReference type="AlphaFoldDB" id="A0A3E1R965"/>
<keyword evidence="7" id="KW-1185">Reference proteome</keyword>
<keyword evidence="3 5" id="KW-0119">Carbohydrate metabolism</keyword>
<evidence type="ECO:0000256" key="1">
    <source>
        <dbReference type="ARBA" id="ARBA00022490"/>
    </source>
</evidence>
<name>A0A3E1R965_9BURK</name>
<dbReference type="UniPathway" id="UPA00125"/>
<keyword evidence="2 5" id="KW-0413">Isomerase</keyword>
<evidence type="ECO:0000313" key="6">
    <source>
        <dbReference type="EMBL" id="RFO95761.1"/>
    </source>
</evidence>
<dbReference type="Pfam" id="PF05336">
    <property type="entry name" value="rhaM"/>
    <property type="match status" value="1"/>
</dbReference>
<feature type="binding site" evidence="5">
    <location>
        <position position="24"/>
    </location>
    <ligand>
        <name>substrate</name>
    </ligand>
</feature>
<gene>
    <name evidence="5" type="primary">rhaM</name>
    <name evidence="6" type="ORF">DIC66_16355</name>
</gene>
<dbReference type="EMBL" id="QFZK01000012">
    <property type="protein sequence ID" value="RFO95761.1"/>
    <property type="molecule type" value="Genomic_DNA"/>
</dbReference>
<evidence type="ECO:0000256" key="2">
    <source>
        <dbReference type="ARBA" id="ARBA00023235"/>
    </source>
</evidence>
<dbReference type="Gene3D" id="3.30.70.100">
    <property type="match status" value="1"/>
</dbReference>
<comment type="pathway">
    <text evidence="5">Carbohydrate metabolism; L-rhamnose metabolism.</text>
</comment>
<dbReference type="RefSeq" id="WP_117179152.1">
    <property type="nucleotide sequence ID" value="NZ_QFZK01000012.1"/>
</dbReference>
<protein>
    <recommendedName>
        <fullName evidence="5">L-rhamnose mutarotase</fullName>
        <ecNumber evidence="5">5.1.3.32</ecNumber>
    </recommendedName>
    <alternativeName>
        <fullName evidence="5">Rhamnose 1-epimerase</fullName>
    </alternativeName>
    <alternativeName>
        <fullName evidence="5">Type-3 mutarotase</fullName>
    </alternativeName>
</protein>